<dbReference type="Pfam" id="PF08357">
    <property type="entry name" value="SEFIR"/>
    <property type="match status" value="1"/>
</dbReference>
<dbReference type="EMBL" id="HG806159">
    <property type="protein sequence ID" value="CDW57403.1"/>
    <property type="molecule type" value="Genomic_DNA"/>
</dbReference>
<dbReference type="GO" id="GO:0043123">
    <property type="term" value="P:positive regulation of canonical NF-kappaB signal transduction"/>
    <property type="evidence" value="ECO:0007669"/>
    <property type="project" value="TreeGrafter"/>
</dbReference>
<dbReference type="PANTHER" id="PTHR34257:SF2">
    <property type="entry name" value="E3 UBIQUITIN LIGASE TRAF3IP2"/>
    <property type="match status" value="1"/>
</dbReference>
<evidence type="ECO:0000313" key="2">
    <source>
        <dbReference type="EMBL" id="CDW57403.1"/>
    </source>
</evidence>
<accession>A0A077ZCY0</accession>
<dbReference type="InterPro" id="IPR013568">
    <property type="entry name" value="SEFIR_dom"/>
</dbReference>
<keyword evidence="3" id="KW-1185">Reference proteome</keyword>
<proteinExistence type="predicted"/>
<reference evidence="2" key="2">
    <citation type="submission" date="2014-03" db="EMBL/GenBank/DDBJ databases">
        <title>The whipworm genome and dual-species transcriptomics of an intimate host-pathogen interaction.</title>
        <authorList>
            <person name="Foth B.J."/>
            <person name="Tsai I.J."/>
            <person name="Reid A.J."/>
            <person name="Bancroft A.J."/>
            <person name="Nichol S."/>
            <person name="Tracey A."/>
            <person name="Holroyd N."/>
            <person name="Cotton J.A."/>
            <person name="Stanley E.J."/>
            <person name="Zarowiecki M."/>
            <person name="Liu J.Z."/>
            <person name="Huckvale T."/>
            <person name="Cooper P.J."/>
            <person name="Grencis R.K."/>
            <person name="Berriman M."/>
        </authorList>
    </citation>
    <scope>NUCLEOTIDE SEQUENCE [LARGE SCALE GENOMIC DNA]</scope>
</reference>
<dbReference type="Proteomes" id="UP000030665">
    <property type="component" value="Unassembled WGS sequence"/>
</dbReference>
<dbReference type="OrthoDB" id="5912985at2759"/>
<evidence type="ECO:0000259" key="1">
    <source>
        <dbReference type="Pfam" id="PF08357"/>
    </source>
</evidence>
<reference evidence="2" key="1">
    <citation type="submission" date="2014-01" db="EMBL/GenBank/DDBJ databases">
        <authorList>
            <person name="Aslett M."/>
        </authorList>
    </citation>
    <scope>NUCLEOTIDE SEQUENCE</scope>
</reference>
<dbReference type="Gene3D" id="3.40.50.11530">
    <property type="match status" value="1"/>
</dbReference>
<feature type="domain" description="SEFIR" evidence="1">
    <location>
        <begin position="181"/>
        <end position="278"/>
    </location>
</feature>
<dbReference type="AlphaFoldDB" id="A0A077ZCY0"/>
<gene>
    <name evidence="2" type="ORF">TTRE_0000569501</name>
</gene>
<dbReference type="GO" id="GO:0006959">
    <property type="term" value="P:humoral immune response"/>
    <property type="evidence" value="ECO:0007669"/>
    <property type="project" value="TreeGrafter"/>
</dbReference>
<dbReference type="STRING" id="36087.A0A077ZCY0"/>
<dbReference type="InterPro" id="IPR053047">
    <property type="entry name" value="E3_ubiq_ligase_TRAF3IP2"/>
</dbReference>
<dbReference type="PANTHER" id="PTHR34257">
    <property type="entry name" value="ADAPTER PROTEIN CIKS"/>
    <property type="match status" value="1"/>
</dbReference>
<sequence>MYSLLHLVEGHQIDISVTCREYLRSRTQSPTVEVIKRFQHVTLFDFVALLQTELQRFDVVGQIMPVLMACVVSKSHHSNVSKCHAQKRDFALQDANVGKALDPSGAFPGDLPTKVSNTVSSSNLSTLFFPSHLRMSNDKVVLITTYGRSTYLLKQLSWLCKNLVSYGAKVVRSDQLCPAQSVDLDDFLVTSLRQATSVVVVCSPEYRQCVENQVCNELSSQVARLLFKLLVTEYRSMGCKNYRIRPVLFEKHSSKDVPTVFQTIITYRWPRQHEQLMDLLFT</sequence>
<protein>
    <submittedName>
        <fullName evidence="2">Adapter protein CIKS</fullName>
    </submittedName>
</protein>
<organism evidence="2 3">
    <name type="scientific">Trichuris trichiura</name>
    <name type="common">Whipworm</name>
    <name type="synonym">Trichocephalus trichiurus</name>
    <dbReference type="NCBI Taxonomy" id="36087"/>
    <lineage>
        <taxon>Eukaryota</taxon>
        <taxon>Metazoa</taxon>
        <taxon>Ecdysozoa</taxon>
        <taxon>Nematoda</taxon>
        <taxon>Enoplea</taxon>
        <taxon>Dorylaimia</taxon>
        <taxon>Trichinellida</taxon>
        <taxon>Trichuridae</taxon>
        <taxon>Trichuris</taxon>
    </lineage>
</organism>
<name>A0A077ZCY0_TRITR</name>
<evidence type="ECO:0000313" key="3">
    <source>
        <dbReference type="Proteomes" id="UP000030665"/>
    </source>
</evidence>